<protein>
    <submittedName>
        <fullName evidence="1">Uncharacterized protein</fullName>
    </submittedName>
</protein>
<evidence type="ECO:0000313" key="1">
    <source>
        <dbReference type="EMBL" id="MCW0523527.1"/>
    </source>
</evidence>
<name>A0AAP3ETS5_RIEAN</name>
<dbReference type="AlphaFoldDB" id="A0AAP3ETS5"/>
<organism evidence="1 2">
    <name type="scientific">Riemerella anatipestifer</name>
    <name type="common">Moraxella anatipestifer</name>
    <dbReference type="NCBI Taxonomy" id="34085"/>
    <lineage>
        <taxon>Bacteria</taxon>
        <taxon>Pseudomonadati</taxon>
        <taxon>Bacteroidota</taxon>
        <taxon>Flavobacteriia</taxon>
        <taxon>Flavobacteriales</taxon>
        <taxon>Weeksellaceae</taxon>
        <taxon>Riemerella</taxon>
    </lineage>
</organism>
<dbReference type="Proteomes" id="UP001207440">
    <property type="component" value="Unassembled WGS sequence"/>
</dbReference>
<gene>
    <name evidence="1" type="ORF">OKE68_04250</name>
</gene>
<comment type="caution">
    <text evidence="1">The sequence shown here is derived from an EMBL/GenBank/DDBJ whole genome shotgun (WGS) entry which is preliminary data.</text>
</comment>
<evidence type="ECO:0000313" key="2">
    <source>
        <dbReference type="Proteomes" id="UP001207440"/>
    </source>
</evidence>
<sequence>MATDKNIIKNWFRNGLKPTQEQFWAWIDSFYHKSDKIPQTQIEGLDGSLANKADVSQLNAKANTDASGLSAENIISWKEALGVGELPSNIATVDSGDIEGNVHTKEQIKGIFNDITLEKAVNNE</sequence>
<accession>A0AAP3ETS5</accession>
<dbReference type="EMBL" id="JAOZYT010000019">
    <property type="protein sequence ID" value="MCW0523527.1"/>
    <property type="molecule type" value="Genomic_DNA"/>
</dbReference>
<proteinExistence type="predicted"/>
<feature type="non-terminal residue" evidence="1">
    <location>
        <position position="124"/>
    </location>
</feature>
<reference evidence="1" key="1">
    <citation type="submission" date="2022-10" db="EMBL/GenBank/DDBJ databases">
        <title>Sifting through the core-genome to identify putative cross-protective antigens against Riemerella anatipestifer.</title>
        <authorList>
            <person name="Zheng X."/>
            <person name="Zhang W."/>
        </authorList>
    </citation>
    <scope>NUCLEOTIDE SEQUENCE</scope>
    <source>
        <strain evidence="1">ZWRA178</strain>
    </source>
</reference>